<gene>
    <name evidence="2" type="ORF">LSINAPIS_LOCUS12538</name>
</gene>
<keyword evidence="3" id="KW-1185">Reference proteome</keyword>
<organism evidence="2 3">
    <name type="scientific">Leptidea sinapis</name>
    <dbReference type="NCBI Taxonomy" id="189913"/>
    <lineage>
        <taxon>Eukaryota</taxon>
        <taxon>Metazoa</taxon>
        <taxon>Ecdysozoa</taxon>
        <taxon>Arthropoda</taxon>
        <taxon>Hexapoda</taxon>
        <taxon>Insecta</taxon>
        <taxon>Pterygota</taxon>
        <taxon>Neoptera</taxon>
        <taxon>Endopterygota</taxon>
        <taxon>Lepidoptera</taxon>
        <taxon>Glossata</taxon>
        <taxon>Ditrysia</taxon>
        <taxon>Papilionoidea</taxon>
        <taxon>Pieridae</taxon>
        <taxon>Dismorphiinae</taxon>
        <taxon>Leptidea</taxon>
    </lineage>
</organism>
<accession>A0A5E4QVR2</accession>
<feature type="region of interest" description="Disordered" evidence="1">
    <location>
        <begin position="81"/>
        <end position="114"/>
    </location>
</feature>
<reference evidence="2 3" key="1">
    <citation type="submission" date="2017-07" db="EMBL/GenBank/DDBJ databases">
        <authorList>
            <person name="Talla V."/>
            <person name="Backstrom N."/>
        </authorList>
    </citation>
    <scope>NUCLEOTIDE SEQUENCE [LARGE SCALE GENOMIC DNA]</scope>
</reference>
<evidence type="ECO:0000313" key="3">
    <source>
        <dbReference type="Proteomes" id="UP000324832"/>
    </source>
</evidence>
<dbReference type="AlphaFoldDB" id="A0A5E4QVR2"/>
<feature type="non-terminal residue" evidence="2">
    <location>
        <position position="170"/>
    </location>
</feature>
<evidence type="ECO:0000256" key="1">
    <source>
        <dbReference type="SAM" id="MobiDB-lite"/>
    </source>
</evidence>
<dbReference type="EMBL" id="FZQP02005944">
    <property type="protein sequence ID" value="VVD02284.1"/>
    <property type="molecule type" value="Genomic_DNA"/>
</dbReference>
<dbReference type="Proteomes" id="UP000324832">
    <property type="component" value="Unassembled WGS sequence"/>
</dbReference>
<name>A0A5E4QVR2_9NEOP</name>
<proteinExistence type="predicted"/>
<sequence length="170" mass="19726">MQNVLIPANLLSSISYPKGCDYTPALFRKGKLRPFKLLEQSEEYQLACQNIITDDEELLNETFKILEKLICHIYGAHNNLLQDNDNPKDDDDNENDSSRMRTDERNHYRQPDSPYDVRKSIHIFENNGGVLNWILDHRVHAEGLTLANFDKNSSTSSVRVLYDRIYQAPQ</sequence>
<protein>
    <submittedName>
        <fullName evidence="2">Uncharacterized protein</fullName>
    </submittedName>
</protein>
<evidence type="ECO:0000313" key="2">
    <source>
        <dbReference type="EMBL" id="VVD02284.1"/>
    </source>
</evidence>
<feature type="compositionally biased region" description="Basic and acidic residues" evidence="1">
    <location>
        <begin position="96"/>
        <end position="114"/>
    </location>
</feature>